<sequence length="62" mass="7163">MLLYYVWIGNWWEFMVVPQPQDVIPRECVVVPQGQDVIPRRPRGGASCKDVIPRSLVVMPHC</sequence>
<proteinExistence type="predicted"/>
<gene>
    <name evidence="1" type="ORF">DEO72_LG7g460</name>
</gene>
<protein>
    <submittedName>
        <fullName evidence="1">Uncharacterized protein</fullName>
    </submittedName>
</protein>
<name>A0A4D6MCS0_VIGUN</name>
<dbReference type="AlphaFoldDB" id="A0A4D6MCS0"/>
<dbReference type="EMBL" id="CP039351">
    <property type="protein sequence ID" value="QCD99179.1"/>
    <property type="molecule type" value="Genomic_DNA"/>
</dbReference>
<evidence type="ECO:0000313" key="1">
    <source>
        <dbReference type="EMBL" id="QCD99179.1"/>
    </source>
</evidence>
<dbReference type="Proteomes" id="UP000501690">
    <property type="component" value="Linkage Group LG7"/>
</dbReference>
<reference evidence="1 2" key="1">
    <citation type="submission" date="2019-04" db="EMBL/GenBank/DDBJ databases">
        <title>An improved genome assembly and genetic linkage map for asparagus bean, Vigna unguiculata ssp. sesquipedialis.</title>
        <authorList>
            <person name="Xia Q."/>
            <person name="Zhang R."/>
            <person name="Dong Y."/>
        </authorList>
    </citation>
    <scope>NUCLEOTIDE SEQUENCE [LARGE SCALE GENOMIC DNA]</scope>
    <source>
        <tissue evidence="1">Leaf</tissue>
    </source>
</reference>
<keyword evidence="2" id="KW-1185">Reference proteome</keyword>
<evidence type="ECO:0000313" key="2">
    <source>
        <dbReference type="Proteomes" id="UP000501690"/>
    </source>
</evidence>
<accession>A0A4D6MCS0</accession>
<organism evidence="1 2">
    <name type="scientific">Vigna unguiculata</name>
    <name type="common">Cowpea</name>
    <dbReference type="NCBI Taxonomy" id="3917"/>
    <lineage>
        <taxon>Eukaryota</taxon>
        <taxon>Viridiplantae</taxon>
        <taxon>Streptophyta</taxon>
        <taxon>Embryophyta</taxon>
        <taxon>Tracheophyta</taxon>
        <taxon>Spermatophyta</taxon>
        <taxon>Magnoliopsida</taxon>
        <taxon>eudicotyledons</taxon>
        <taxon>Gunneridae</taxon>
        <taxon>Pentapetalae</taxon>
        <taxon>rosids</taxon>
        <taxon>fabids</taxon>
        <taxon>Fabales</taxon>
        <taxon>Fabaceae</taxon>
        <taxon>Papilionoideae</taxon>
        <taxon>50 kb inversion clade</taxon>
        <taxon>NPAAA clade</taxon>
        <taxon>indigoferoid/millettioid clade</taxon>
        <taxon>Phaseoleae</taxon>
        <taxon>Vigna</taxon>
    </lineage>
</organism>